<dbReference type="HOGENOM" id="CLU_2040328_0_0_1"/>
<dbReference type="AlphaFoldDB" id="K1QQB9"/>
<reference evidence="1" key="1">
    <citation type="journal article" date="2012" name="Nature">
        <title>The oyster genome reveals stress adaptation and complexity of shell formation.</title>
        <authorList>
            <person name="Zhang G."/>
            <person name="Fang X."/>
            <person name="Guo X."/>
            <person name="Li L."/>
            <person name="Luo R."/>
            <person name="Xu F."/>
            <person name="Yang P."/>
            <person name="Zhang L."/>
            <person name="Wang X."/>
            <person name="Qi H."/>
            <person name="Xiong Z."/>
            <person name="Que H."/>
            <person name="Xie Y."/>
            <person name="Holland P.W."/>
            <person name="Paps J."/>
            <person name="Zhu Y."/>
            <person name="Wu F."/>
            <person name="Chen Y."/>
            <person name="Wang J."/>
            <person name="Peng C."/>
            <person name="Meng J."/>
            <person name="Yang L."/>
            <person name="Liu J."/>
            <person name="Wen B."/>
            <person name="Zhang N."/>
            <person name="Huang Z."/>
            <person name="Zhu Q."/>
            <person name="Feng Y."/>
            <person name="Mount A."/>
            <person name="Hedgecock D."/>
            <person name="Xu Z."/>
            <person name="Liu Y."/>
            <person name="Domazet-Loso T."/>
            <person name="Du Y."/>
            <person name="Sun X."/>
            <person name="Zhang S."/>
            <person name="Liu B."/>
            <person name="Cheng P."/>
            <person name="Jiang X."/>
            <person name="Li J."/>
            <person name="Fan D."/>
            <person name="Wang W."/>
            <person name="Fu W."/>
            <person name="Wang T."/>
            <person name="Wang B."/>
            <person name="Zhang J."/>
            <person name="Peng Z."/>
            <person name="Li Y."/>
            <person name="Li N."/>
            <person name="Wang J."/>
            <person name="Chen M."/>
            <person name="He Y."/>
            <person name="Tan F."/>
            <person name="Song X."/>
            <person name="Zheng Q."/>
            <person name="Huang R."/>
            <person name="Yang H."/>
            <person name="Du X."/>
            <person name="Chen L."/>
            <person name="Yang M."/>
            <person name="Gaffney P.M."/>
            <person name="Wang S."/>
            <person name="Luo L."/>
            <person name="She Z."/>
            <person name="Ming Y."/>
            <person name="Huang W."/>
            <person name="Zhang S."/>
            <person name="Huang B."/>
            <person name="Zhang Y."/>
            <person name="Qu T."/>
            <person name="Ni P."/>
            <person name="Miao G."/>
            <person name="Wang J."/>
            <person name="Wang Q."/>
            <person name="Steinberg C.E."/>
            <person name="Wang H."/>
            <person name="Li N."/>
            <person name="Qian L."/>
            <person name="Zhang G."/>
            <person name="Li Y."/>
            <person name="Yang H."/>
            <person name="Liu X."/>
            <person name="Wang J."/>
            <person name="Yin Y."/>
            <person name="Wang J."/>
        </authorList>
    </citation>
    <scope>NUCLEOTIDE SEQUENCE [LARGE SCALE GENOMIC DNA]</scope>
    <source>
        <strain evidence="1">05x7-T-G4-1.051#20</strain>
    </source>
</reference>
<sequence>MASTKQNDDVTIQMKRCAKACVLVLYSASLRKLDVCVFGYYGHGCIKECSKFCNKSRDCNPVSGFCNGGCRNGKKGSYCQEVDIPVAYHAGGACGEYIEFREGNTDNPYDRIQERSNFNSF</sequence>
<dbReference type="EMBL" id="JH818914">
    <property type="protein sequence ID" value="EKC33369.1"/>
    <property type="molecule type" value="Genomic_DNA"/>
</dbReference>
<dbReference type="InParanoid" id="K1QQB9"/>
<proteinExistence type="predicted"/>
<organism evidence="1">
    <name type="scientific">Magallana gigas</name>
    <name type="common">Pacific oyster</name>
    <name type="synonym">Crassostrea gigas</name>
    <dbReference type="NCBI Taxonomy" id="29159"/>
    <lineage>
        <taxon>Eukaryota</taxon>
        <taxon>Metazoa</taxon>
        <taxon>Spiralia</taxon>
        <taxon>Lophotrochozoa</taxon>
        <taxon>Mollusca</taxon>
        <taxon>Bivalvia</taxon>
        <taxon>Autobranchia</taxon>
        <taxon>Pteriomorphia</taxon>
        <taxon>Ostreida</taxon>
        <taxon>Ostreoidea</taxon>
        <taxon>Ostreidae</taxon>
        <taxon>Magallana</taxon>
    </lineage>
</organism>
<accession>K1QQB9</accession>
<name>K1QQB9_MAGGI</name>
<protein>
    <submittedName>
        <fullName evidence="1">Uncharacterized protein</fullName>
    </submittedName>
</protein>
<evidence type="ECO:0000313" key="1">
    <source>
        <dbReference type="EMBL" id="EKC33369.1"/>
    </source>
</evidence>
<gene>
    <name evidence="1" type="ORF">CGI_10025892</name>
</gene>